<dbReference type="Pfam" id="PF01420">
    <property type="entry name" value="Methylase_S"/>
    <property type="match status" value="2"/>
</dbReference>
<evidence type="ECO:0000256" key="3">
    <source>
        <dbReference type="ARBA" id="ARBA00023125"/>
    </source>
</evidence>
<dbReference type="Gene3D" id="1.10.287.1120">
    <property type="entry name" value="Bipartite methylase S protein"/>
    <property type="match status" value="1"/>
</dbReference>
<gene>
    <name evidence="6" type="ordered locus">Thicy_0538</name>
</gene>
<dbReference type="InterPro" id="IPR000055">
    <property type="entry name" value="Restrct_endonuc_typeI_TRD"/>
</dbReference>
<keyword evidence="2" id="KW-0680">Restriction system</keyword>
<evidence type="ECO:0000313" key="7">
    <source>
        <dbReference type="Proteomes" id="UP000009232"/>
    </source>
</evidence>
<feature type="domain" description="Type I restriction modification DNA specificity" evidence="5">
    <location>
        <begin position="255"/>
        <end position="439"/>
    </location>
</feature>
<dbReference type="Gene3D" id="3.90.220.20">
    <property type="entry name" value="DNA methylase specificity domains"/>
    <property type="match status" value="2"/>
</dbReference>
<keyword evidence="3" id="KW-0238">DNA-binding</keyword>
<dbReference type="eggNOG" id="COG0732">
    <property type="taxonomic scope" value="Bacteria"/>
</dbReference>
<proteinExistence type="inferred from homology"/>
<dbReference type="AlphaFoldDB" id="F6DBS5"/>
<sequence length="464" mass="51769">MAFPPLPLFKDQYKMTQTIPAGYKQTEIGVIPEDWEVLFLNELVSFENGDRSSNYPSASEFVDYGIPFINAGHVSDGHINKMIMDYVPEYVYNRLGGGKIKTGDLLFCLRGSLGKFGVVDNNFGRGAIASSLVIVRPNLLKTSTVFISTYFKSWFCRKMIDLWAGGAAQPNLGARELGMFLVPVPLIEEQAAIAEALSDVDALISEQEKLIAKKQAIKTATMQQLLTGKTRLPQFAHHPDGTPKTTKHTELGEIPEDWEVMTYGEIFTFLSTSTNSRADLSEQGEFGYVHYGDIHTEWNNRLDLREESLPRISKDLVSSEFVMDGDLIMADASEDYQGIGKSVEIFNVDEKRVVAGLHTFLLRDKNQKLADGYRGYLHSIPAVKRIFDRLATGMKVYGISKANLSTVCVPVSTLDEQTAISQILSDMDSEIQALEQRLNKTRQIKQGMMQQLLTGKIRLVKGVS</sequence>
<feature type="domain" description="Type I restriction modification DNA specificity" evidence="5">
    <location>
        <begin position="32"/>
        <end position="208"/>
    </location>
</feature>
<accession>F6DBS5</accession>
<dbReference type="Proteomes" id="UP000009232">
    <property type="component" value="Chromosome"/>
</dbReference>
<evidence type="ECO:0000259" key="5">
    <source>
        <dbReference type="Pfam" id="PF01420"/>
    </source>
</evidence>
<dbReference type="CDD" id="cd17264">
    <property type="entry name" value="RMtype1_S_Eco3763I-TRD2-CR2_like"/>
    <property type="match status" value="1"/>
</dbReference>
<name>F6DBS5_THICA</name>
<dbReference type="PANTHER" id="PTHR30408">
    <property type="entry name" value="TYPE-1 RESTRICTION ENZYME ECOKI SPECIFICITY PROTEIN"/>
    <property type="match status" value="1"/>
</dbReference>
<comment type="similarity">
    <text evidence="1">Belongs to the type-I restriction system S methylase family.</text>
</comment>
<evidence type="ECO:0000256" key="1">
    <source>
        <dbReference type="ARBA" id="ARBA00010923"/>
    </source>
</evidence>
<keyword evidence="4" id="KW-0175">Coiled coil</keyword>
<dbReference type="KEGG" id="tcy:Thicy_0538"/>
<evidence type="ECO:0000256" key="2">
    <source>
        <dbReference type="ARBA" id="ARBA00022747"/>
    </source>
</evidence>
<dbReference type="PANTHER" id="PTHR30408:SF12">
    <property type="entry name" value="TYPE I RESTRICTION ENZYME MJAVIII SPECIFICITY SUBUNIT"/>
    <property type="match status" value="1"/>
</dbReference>
<dbReference type="HOGENOM" id="CLU_021095_0_1_6"/>
<dbReference type="REBASE" id="36363">
    <property type="entry name" value="S.TcyALM1ORF535P"/>
</dbReference>
<dbReference type="InterPro" id="IPR044946">
    <property type="entry name" value="Restrct_endonuc_typeI_TRD_sf"/>
</dbReference>
<organism evidence="6 7">
    <name type="scientific">Thiomicrospira cyclica (strain DSM 14477 / JCM 11371 / ALM1)</name>
    <name type="common">Thioalkalimicrobium cyclicum</name>
    <dbReference type="NCBI Taxonomy" id="717773"/>
    <lineage>
        <taxon>Bacteria</taxon>
        <taxon>Pseudomonadati</taxon>
        <taxon>Pseudomonadota</taxon>
        <taxon>Gammaproteobacteria</taxon>
        <taxon>Thiotrichales</taxon>
        <taxon>Piscirickettsiaceae</taxon>
        <taxon>Thiomicrospira</taxon>
    </lineage>
</organism>
<reference evidence="6 7" key="1">
    <citation type="submission" date="2011-05" db="EMBL/GenBank/DDBJ databases">
        <title>Complete sequence of Thioalkalimicrobium cyclicum ALM1.</title>
        <authorList>
            <consortium name="US DOE Joint Genome Institute"/>
            <person name="Lucas S."/>
            <person name="Han J."/>
            <person name="Lapidus A."/>
            <person name="Cheng J.-F."/>
            <person name="Goodwin L."/>
            <person name="Pitluck S."/>
            <person name="Peters L."/>
            <person name="Mikhailova N."/>
            <person name="Davenport K."/>
            <person name="Han C."/>
            <person name="Tapia R."/>
            <person name="Land M."/>
            <person name="Hauser L."/>
            <person name="Kyrpides N."/>
            <person name="Ivanova N."/>
            <person name="Pagani I."/>
            <person name="Kappler U."/>
            <person name="Woyke T."/>
        </authorList>
    </citation>
    <scope>NUCLEOTIDE SEQUENCE [LARGE SCALE GENOMIC DNA]</scope>
    <source>
        <strain evidence="7">DSM 14477 / JCM 11371 / ALM1</strain>
    </source>
</reference>
<evidence type="ECO:0000313" key="6">
    <source>
        <dbReference type="EMBL" id="AEG31311.1"/>
    </source>
</evidence>
<dbReference type="SUPFAM" id="SSF116734">
    <property type="entry name" value="DNA methylase specificity domain"/>
    <property type="match status" value="2"/>
</dbReference>
<protein>
    <submittedName>
        <fullName evidence="6">Restriction modification system DNA specificity domain protein</fullName>
    </submittedName>
</protein>
<dbReference type="GO" id="GO:0003677">
    <property type="term" value="F:DNA binding"/>
    <property type="evidence" value="ECO:0007669"/>
    <property type="project" value="UniProtKB-KW"/>
</dbReference>
<feature type="coiled-coil region" evidence="4">
    <location>
        <begin position="424"/>
        <end position="451"/>
    </location>
</feature>
<dbReference type="GO" id="GO:0009307">
    <property type="term" value="P:DNA restriction-modification system"/>
    <property type="evidence" value="ECO:0007669"/>
    <property type="project" value="UniProtKB-KW"/>
</dbReference>
<dbReference type="InterPro" id="IPR052021">
    <property type="entry name" value="Type-I_RS_S_subunit"/>
</dbReference>
<keyword evidence="7" id="KW-1185">Reference proteome</keyword>
<evidence type="ECO:0000256" key="4">
    <source>
        <dbReference type="SAM" id="Coils"/>
    </source>
</evidence>
<dbReference type="EMBL" id="CP002776">
    <property type="protein sequence ID" value="AEG31311.1"/>
    <property type="molecule type" value="Genomic_DNA"/>
</dbReference>
<dbReference type="STRING" id="717773.Thicy_0538"/>